<accession>A0ABM3QP65</accession>
<reference evidence="2" key="2">
    <citation type="submission" date="2025-08" db="UniProtKB">
        <authorList>
            <consortium name="RefSeq"/>
        </authorList>
    </citation>
    <scope>IDENTIFICATION</scope>
    <source>
        <tissue evidence="2">Leaf</tissue>
    </source>
</reference>
<evidence type="ECO:0000313" key="1">
    <source>
        <dbReference type="Proteomes" id="UP000813463"/>
    </source>
</evidence>
<protein>
    <submittedName>
        <fullName evidence="2">Uncharacterized protein</fullName>
    </submittedName>
</protein>
<proteinExistence type="predicted"/>
<dbReference type="RefSeq" id="XP_056685157.1">
    <property type="nucleotide sequence ID" value="XM_056829179.1"/>
</dbReference>
<keyword evidence="1" id="KW-1185">Reference proteome</keyword>
<name>A0ABM3QP65_SPIOL</name>
<gene>
    <name evidence="2" type="primary">LOC130461188</name>
</gene>
<reference evidence="1" key="1">
    <citation type="journal article" date="2021" name="Nat. Commun.">
        <title>Genomic analyses provide insights into spinach domestication and the genetic basis of agronomic traits.</title>
        <authorList>
            <person name="Cai X."/>
            <person name="Sun X."/>
            <person name="Xu C."/>
            <person name="Sun H."/>
            <person name="Wang X."/>
            <person name="Ge C."/>
            <person name="Zhang Z."/>
            <person name="Wang Q."/>
            <person name="Fei Z."/>
            <person name="Jiao C."/>
            <person name="Wang Q."/>
        </authorList>
    </citation>
    <scope>NUCLEOTIDE SEQUENCE [LARGE SCALE GENOMIC DNA]</scope>
    <source>
        <strain evidence="1">cv. Varoflay</strain>
    </source>
</reference>
<dbReference type="Proteomes" id="UP000813463">
    <property type="component" value="Chromosome 5"/>
</dbReference>
<sequence>MEEDTDDIADMFYKLQEEDRKCKKQLKERSVLNDVRFRFQPIHRQIYHSNPEVDVQAASDRQLPREEILPSFSRAYITSSAKEDKNNDASTVKFEGMNIRPNLFPTLQKIWSKHGNIVENSLISNGDNIARLLESLASSNYDTHP</sequence>
<dbReference type="GeneID" id="130461188"/>
<evidence type="ECO:0000313" key="2">
    <source>
        <dbReference type="RefSeq" id="XP_056685157.1"/>
    </source>
</evidence>
<organism evidence="1 2">
    <name type="scientific">Spinacia oleracea</name>
    <name type="common">Spinach</name>
    <dbReference type="NCBI Taxonomy" id="3562"/>
    <lineage>
        <taxon>Eukaryota</taxon>
        <taxon>Viridiplantae</taxon>
        <taxon>Streptophyta</taxon>
        <taxon>Embryophyta</taxon>
        <taxon>Tracheophyta</taxon>
        <taxon>Spermatophyta</taxon>
        <taxon>Magnoliopsida</taxon>
        <taxon>eudicotyledons</taxon>
        <taxon>Gunneridae</taxon>
        <taxon>Pentapetalae</taxon>
        <taxon>Caryophyllales</taxon>
        <taxon>Chenopodiaceae</taxon>
        <taxon>Chenopodioideae</taxon>
        <taxon>Anserineae</taxon>
        <taxon>Spinacia</taxon>
    </lineage>
</organism>